<dbReference type="AlphaFoldDB" id="A0A914HFZ5"/>
<evidence type="ECO:0000256" key="3">
    <source>
        <dbReference type="ARBA" id="ARBA00022448"/>
    </source>
</evidence>
<comment type="subcellular location">
    <subcellularLocation>
        <location evidence="1">Mitochondrion membrane</location>
        <topology evidence="1">Multi-pass membrane protein</topology>
    </subcellularLocation>
</comment>
<proteinExistence type="inferred from homology"/>
<accession>A0A914HFZ5</accession>
<feature type="repeat" description="Solcar" evidence="9">
    <location>
        <begin position="4"/>
        <end position="95"/>
    </location>
</feature>
<dbReference type="SUPFAM" id="SSF103506">
    <property type="entry name" value="Mitochondrial carrier"/>
    <property type="match status" value="1"/>
</dbReference>
<feature type="transmembrane region" description="Helical" evidence="11">
    <location>
        <begin position="108"/>
        <end position="127"/>
    </location>
</feature>
<feature type="transmembrane region" description="Helical" evidence="11">
    <location>
        <begin position="6"/>
        <end position="27"/>
    </location>
</feature>
<keyword evidence="8 9" id="KW-0472">Membrane</keyword>
<evidence type="ECO:0000256" key="8">
    <source>
        <dbReference type="ARBA" id="ARBA00023136"/>
    </source>
</evidence>
<feature type="repeat" description="Solcar" evidence="9">
    <location>
        <begin position="207"/>
        <end position="293"/>
    </location>
</feature>
<evidence type="ECO:0000256" key="7">
    <source>
        <dbReference type="ARBA" id="ARBA00023128"/>
    </source>
</evidence>
<evidence type="ECO:0000256" key="2">
    <source>
        <dbReference type="ARBA" id="ARBA00006375"/>
    </source>
</evidence>
<keyword evidence="3 10" id="KW-0813">Transport</keyword>
<feature type="transmembrane region" description="Helical" evidence="11">
    <location>
        <begin position="66"/>
        <end position="88"/>
    </location>
</feature>
<dbReference type="Gene3D" id="1.50.40.10">
    <property type="entry name" value="Mitochondrial carrier domain"/>
    <property type="match status" value="2"/>
</dbReference>
<evidence type="ECO:0000313" key="13">
    <source>
        <dbReference type="WBParaSite" id="Gr19_v10_g17161.t1"/>
    </source>
</evidence>
<dbReference type="GO" id="GO:1902603">
    <property type="term" value="P:carnitine transmembrane transport"/>
    <property type="evidence" value="ECO:0007669"/>
    <property type="project" value="TreeGrafter"/>
</dbReference>
<keyword evidence="4 9" id="KW-0812">Transmembrane</keyword>
<evidence type="ECO:0000256" key="11">
    <source>
        <dbReference type="SAM" id="Phobius"/>
    </source>
</evidence>
<dbReference type="PANTHER" id="PTHR45624:SF4">
    <property type="entry name" value="CONGESTED-LIKE TRACHEA PROTEIN-RELATED"/>
    <property type="match status" value="1"/>
</dbReference>
<reference evidence="13" key="1">
    <citation type="submission" date="2022-11" db="UniProtKB">
        <authorList>
            <consortium name="WormBaseParasite"/>
        </authorList>
    </citation>
    <scope>IDENTIFICATION</scope>
</reference>
<comment type="similarity">
    <text evidence="2 10">Belongs to the mitochondrial carrier (TC 2.A.29) family.</text>
</comment>
<keyword evidence="6 11" id="KW-1133">Transmembrane helix</keyword>
<dbReference type="InterPro" id="IPR050567">
    <property type="entry name" value="Mitochondrial_Carrier"/>
</dbReference>
<protein>
    <submittedName>
        <fullName evidence="13">Mitochondrial carnitine/acylcarnitine carrier protein</fullName>
    </submittedName>
</protein>
<dbReference type="GO" id="GO:0006839">
    <property type="term" value="P:mitochondrial transport"/>
    <property type="evidence" value="ECO:0007669"/>
    <property type="project" value="TreeGrafter"/>
</dbReference>
<evidence type="ECO:0000256" key="5">
    <source>
        <dbReference type="ARBA" id="ARBA00022737"/>
    </source>
</evidence>
<sequence length="306" mass="33672">MSETDAVANFIAGCVGGSCGIFLGHPFDTVKVRLQTMPKPAPGHPPLYSGAFDCFRKLIVREGFFALYKGISAPLVTVSPLFAVFFGTTALGKWLLQKELALGHKLDFFQYFAAGAFAGMFTTALMVPGERIKCILQVQSMDGGVNEKPKYSGLLDVACKLYREGGIRSIYRGTAATLLRDIPSSGLYVAVYELLKDKFSGAEHHKLTPISTMMAGGIAGVANWSVSVPLDVMKSRLQSAPEGRYPYGIRDVFREIMHDESARVLFRGFVPVILCAFTTNSVCFTGLELTLWAFRQLAYERKRPFY</sequence>
<dbReference type="GO" id="GO:0015227">
    <property type="term" value="F:O-acyl-L-carnitine transmembrane transporter activity"/>
    <property type="evidence" value="ECO:0007669"/>
    <property type="project" value="TreeGrafter"/>
</dbReference>
<dbReference type="GO" id="GO:0031966">
    <property type="term" value="C:mitochondrial membrane"/>
    <property type="evidence" value="ECO:0007669"/>
    <property type="project" value="UniProtKB-SubCell"/>
</dbReference>
<feature type="repeat" description="Solcar" evidence="9">
    <location>
        <begin position="106"/>
        <end position="198"/>
    </location>
</feature>
<keyword evidence="5" id="KW-0677">Repeat</keyword>
<dbReference type="Proteomes" id="UP000887572">
    <property type="component" value="Unplaced"/>
</dbReference>
<dbReference type="Pfam" id="PF00153">
    <property type="entry name" value="Mito_carr"/>
    <property type="match status" value="3"/>
</dbReference>
<dbReference type="PROSITE" id="PS50920">
    <property type="entry name" value="SOLCAR"/>
    <property type="match status" value="3"/>
</dbReference>
<evidence type="ECO:0000313" key="12">
    <source>
        <dbReference type="Proteomes" id="UP000887572"/>
    </source>
</evidence>
<keyword evidence="7" id="KW-0496">Mitochondrion</keyword>
<evidence type="ECO:0000256" key="1">
    <source>
        <dbReference type="ARBA" id="ARBA00004225"/>
    </source>
</evidence>
<name>A0A914HFZ5_GLORO</name>
<dbReference type="PANTHER" id="PTHR45624">
    <property type="entry name" value="MITOCHONDRIAL BASIC AMINO ACIDS TRANSPORTER-RELATED"/>
    <property type="match status" value="1"/>
</dbReference>
<dbReference type="InterPro" id="IPR023395">
    <property type="entry name" value="MCP_dom_sf"/>
</dbReference>
<dbReference type="WBParaSite" id="Gr19_v10_g17161.t1">
    <property type="protein sequence ID" value="Gr19_v10_g17161.t1"/>
    <property type="gene ID" value="Gr19_v10_g17161"/>
</dbReference>
<evidence type="ECO:0000256" key="4">
    <source>
        <dbReference type="ARBA" id="ARBA00022692"/>
    </source>
</evidence>
<keyword evidence="12" id="KW-1185">Reference proteome</keyword>
<organism evidence="12 13">
    <name type="scientific">Globodera rostochiensis</name>
    <name type="common">Golden nematode worm</name>
    <name type="synonym">Heterodera rostochiensis</name>
    <dbReference type="NCBI Taxonomy" id="31243"/>
    <lineage>
        <taxon>Eukaryota</taxon>
        <taxon>Metazoa</taxon>
        <taxon>Ecdysozoa</taxon>
        <taxon>Nematoda</taxon>
        <taxon>Chromadorea</taxon>
        <taxon>Rhabditida</taxon>
        <taxon>Tylenchina</taxon>
        <taxon>Tylenchomorpha</taxon>
        <taxon>Tylenchoidea</taxon>
        <taxon>Heteroderidae</taxon>
        <taxon>Heteroderinae</taxon>
        <taxon>Globodera</taxon>
    </lineage>
</organism>
<dbReference type="InterPro" id="IPR018108">
    <property type="entry name" value="MCP_transmembrane"/>
</dbReference>
<evidence type="ECO:0000256" key="9">
    <source>
        <dbReference type="PROSITE-ProRule" id="PRU00282"/>
    </source>
</evidence>
<evidence type="ECO:0000256" key="10">
    <source>
        <dbReference type="RuleBase" id="RU000488"/>
    </source>
</evidence>
<evidence type="ECO:0000256" key="6">
    <source>
        <dbReference type="ARBA" id="ARBA00022989"/>
    </source>
</evidence>
<feature type="transmembrane region" description="Helical" evidence="11">
    <location>
        <begin position="269"/>
        <end position="294"/>
    </location>
</feature>